<dbReference type="SUPFAM" id="SSF55874">
    <property type="entry name" value="ATPase domain of HSP90 chaperone/DNA topoisomerase II/histidine kinase"/>
    <property type="match status" value="1"/>
</dbReference>
<keyword evidence="4" id="KW-1133">Transmembrane helix</keyword>
<feature type="transmembrane region" description="Helical" evidence="4">
    <location>
        <begin position="88"/>
        <end position="104"/>
    </location>
</feature>
<evidence type="ECO:0000256" key="3">
    <source>
        <dbReference type="ARBA" id="ARBA00023012"/>
    </source>
</evidence>
<evidence type="ECO:0000313" key="6">
    <source>
        <dbReference type="EMBL" id="SMC60802.1"/>
    </source>
</evidence>
<feature type="transmembrane region" description="Helical" evidence="4">
    <location>
        <begin position="30"/>
        <end position="49"/>
    </location>
</feature>
<evidence type="ECO:0000259" key="5">
    <source>
        <dbReference type="SMART" id="SM00387"/>
    </source>
</evidence>
<name>A0A1W2AJV7_KIBAR</name>
<keyword evidence="2 6" id="KW-0418">Kinase</keyword>
<evidence type="ECO:0000256" key="2">
    <source>
        <dbReference type="ARBA" id="ARBA00022777"/>
    </source>
</evidence>
<dbReference type="PANTHER" id="PTHR24421:SF61">
    <property type="entry name" value="OXYGEN SENSOR HISTIDINE KINASE NREB"/>
    <property type="match status" value="1"/>
</dbReference>
<dbReference type="InterPro" id="IPR003594">
    <property type="entry name" value="HATPase_dom"/>
</dbReference>
<gene>
    <name evidence="6" type="ORF">SAMN05661093_00884</name>
</gene>
<protein>
    <submittedName>
        <fullName evidence="6">Signal transduction histidine kinase</fullName>
    </submittedName>
</protein>
<feature type="transmembrane region" description="Helical" evidence="4">
    <location>
        <begin position="111"/>
        <end position="128"/>
    </location>
</feature>
<keyword evidence="1" id="KW-0808">Transferase</keyword>
<evidence type="ECO:0000256" key="4">
    <source>
        <dbReference type="SAM" id="Phobius"/>
    </source>
</evidence>
<dbReference type="InterPro" id="IPR050482">
    <property type="entry name" value="Sensor_HK_TwoCompSys"/>
</dbReference>
<accession>A0A1W2AJV7</accession>
<keyword evidence="4" id="KW-0812">Transmembrane</keyword>
<dbReference type="GO" id="GO:0016301">
    <property type="term" value="F:kinase activity"/>
    <property type="evidence" value="ECO:0007669"/>
    <property type="project" value="UniProtKB-KW"/>
</dbReference>
<reference evidence="6 7" key="1">
    <citation type="submission" date="2017-04" db="EMBL/GenBank/DDBJ databases">
        <authorList>
            <person name="Afonso C.L."/>
            <person name="Miller P.J."/>
            <person name="Scott M.A."/>
            <person name="Spackman E."/>
            <person name="Goraichik I."/>
            <person name="Dimitrov K.M."/>
            <person name="Suarez D.L."/>
            <person name="Swayne D.E."/>
        </authorList>
    </citation>
    <scope>NUCLEOTIDE SEQUENCE [LARGE SCALE GENOMIC DNA]</scope>
    <source>
        <strain evidence="6 7">DSM 43828</strain>
    </source>
</reference>
<sequence>MLLVLVFRWCAFAWMAIVAAIGGQVREQAAAVAVAALVATLGWTVWLTLAAVRRSGLALAIDLALAVGLVVAGGFFHPAQHVLTNHPSVTGAYPMAAVAAWAVVRRVSGGLLAGAVVAAALPFAYALNRAPLAELSFSQSLTMTASGLSYVLVGAAVGTASRQFHRLAQALARSSSEAARLAERDELAARIHDDMLQHLALLQRKGMDLAARGDVRPGELRALMAEVRAQEKALRDMVVSGTMVAPHGSACLTAALEKLPGTYGDLAVQVLASGSVVLPDNVVDEIIAAVKEALTNVVKHAQATQAWVSVLEEDSGLTVFVRDNGIGFTFSEEKVRAAGRLGLLLSVRARIERIGGTVAINGRPGRGTEIELRLPG</sequence>
<feature type="domain" description="Histidine kinase/HSP90-like ATPase" evidence="5">
    <location>
        <begin position="281"/>
        <end position="376"/>
    </location>
</feature>
<dbReference type="SMART" id="SM00387">
    <property type="entry name" value="HATPase_c"/>
    <property type="match status" value="1"/>
</dbReference>
<dbReference type="EMBL" id="FWXV01000001">
    <property type="protein sequence ID" value="SMC60802.1"/>
    <property type="molecule type" value="Genomic_DNA"/>
</dbReference>
<dbReference type="Pfam" id="PF02518">
    <property type="entry name" value="HATPase_c"/>
    <property type="match status" value="1"/>
</dbReference>
<evidence type="ECO:0000256" key="1">
    <source>
        <dbReference type="ARBA" id="ARBA00022679"/>
    </source>
</evidence>
<dbReference type="CDD" id="cd16917">
    <property type="entry name" value="HATPase_UhpB-NarQ-NarX-like"/>
    <property type="match status" value="1"/>
</dbReference>
<dbReference type="Proteomes" id="UP000192674">
    <property type="component" value="Unassembled WGS sequence"/>
</dbReference>
<feature type="transmembrane region" description="Helical" evidence="4">
    <location>
        <begin position="56"/>
        <end position="76"/>
    </location>
</feature>
<keyword evidence="4" id="KW-0472">Membrane</keyword>
<evidence type="ECO:0000313" key="7">
    <source>
        <dbReference type="Proteomes" id="UP000192674"/>
    </source>
</evidence>
<dbReference type="AlphaFoldDB" id="A0A1W2AJV7"/>
<organism evidence="6 7">
    <name type="scientific">Kibdelosporangium aridum</name>
    <dbReference type="NCBI Taxonomy" id="2030"/>
    <lineage>
        <taxon>Bacteria</taxon>
        <taxon>Bacillati</taxon>
        <taxon>Actinomycetota</taxon>
        <taxon>Actinomycetes</taxon>
        <taxon>Pseudonocardiales</taxon>
        <taxon>Pseudonocardiaceae</taxon>
        <taxon>Kibdelosporangium</taxon>
    </lineage>
</organism>
<proteinExistence type="predicted"/>
<dbReference type="InterPro" id="IPR036890">
    <property type="entry name" value="HATPase_C_sf"/>
</dbReference>
<keyword evidence="3" id="KW-0902">Two-component regulatory system</keyword>
<dbReference type="GO" id="GO:0000160">
    <property type="term" value="P:phosphorelay signal transduction system"/>
    <property type="evidence" value="ECO:0007669"/>
    <property type="project" value="UniProtKB-KW"/>
</dbReference>
<dbReference type="Gene3D" id="3.30.565.10">
    <property type="entry name" value="Histidine kinase-like ATPase, C-terminal domain"/>
    <property type="match status" value="1"/>
</dbReference>
<dbReference type="PANTHER" id="PTHR24421">
    <property type="entry name" value="NITRATE/NITRITE SENSOR PROTEIN NARX-RELATED"/>
    <property type="match status" value="1"/>
</dbReference>
<keyword evidence="7" id="KW-1185">Reference proteome</keyword>